<accession>A0ABN9RU11</accession>
<keyword evidence="5" id="KW-1185">Reference proteome</keyword>
<name>A0ABN9RU11_9DINO</name>
<comment type="caution">
    <text evidence="4">The sequence shown here is derived from an EMBL/GenBank/DDBJ whole genome shotgun (WGS) entry which is preliminary data.</text>
</comment>
<reference evidence="4" key="1">
    <citation type="submission" date="2023-10" db="EMBL/GenBank/DDBJ databases">
        <authorList>
            <person name="Chen Y."/>
            <person name="Shah S."/>
            <person name="Dougan E. K."/>
            <person name="Thang M."/>
            <person name="Chan C."/>
        </authorList>
    </citation>
    <scope>NUCLEOTIDE SEQUENCE [LARGE SCALE GENOMIC DNA]</scope>
</reference>
<protein>
    <submittedName>
        <fullName evidence="4">Uncharacterized protein</fullName>
    </submittedName>
</protein>
<dbReference type="EMBL" id="CAUYUJ010007738">
    <property type="protein sequence ID" value="CAK0821815.1"/>
    <property type="molecule type" value="Genomic_DNA"/>
</dbReference>
<dbReference type="Pfam" id="PF17406">
    <property type="entry name" value="Nrap_D5"/>
    <property type="match status" value="1"/>
</dbReference>
<dbReference type="InterPro" id="IPR005554">
    <property type="entry name" value="NOL6/Upt22"/>
</dbReference>
<dbReference type="InterPro" id="IPR035370">
    <property type="entry name" value="Nrap_D5"/>
</dbReference>
<evidence type="ECO:0000259" key="3">
    <source>
        <dbReference type="Pfam" id="PF17406"/>
    </source>
</evidence>
<dbReference type="InterPro" id="IPR035369">
    <property type="entry name" value="Nrap_D4"/>
</dbReference>
<sequence length="384" mass="43043">MDVYPVGDAFSYTDIATEEAPVADDGITRELHGAVVEFEASGRWPRDAVACRKVAAALLVQAREELLSDLGIEAEVGEDFLDVRYPEVAFRVRVFHPHELGDVAQRVTSFQAPAGGSASPSAADLARLRDLWWRPRIRNALHSHALRQPALAGAARLCKRWMASQMLSGYDEFVEHLVAHVFLHPAPFDSPTSPQAGFCRFCSLLDAHDWQHEPLMLDFDGRFSEEERMSLRRSFERSRSESERTTYFWVSSRFDPHAMLLPTPPATVCAWLQQRARHALGFFGRKLIGEAPAGSKGWQPMFALDTGVFDVVLRLRPRGRPEGGDSRRGGLARRRARTEGQALRSLVEKVRANLSPVCLVFYDAEGWWPSSGARARFSHSTRTC</sequence>
<proteinExistence type="inferred from homology"/>
<feature type="domain" description="Nrap protein" evidence="3">
    <location>
        <begin position="149"/>
        <end position="283"/>
    </location>
</feature>
<evidence type="ECO:0000256" key="1">
    <source>
        <dbReference type="RuleBase" id="RU364032"/>
    </source>
</evidence>
<evidence type="ECO:0000259" key="2">
    <source>
        <dbReference type="Pfam" id="PF17405"/>
    </source>
</evidence>
<evidence type="ECO:0000313" key="5">
    <source>
        <dbReference type="Proteomes" id="UP001189429"/>
    </source>
</evidence>
<dbReference type="Proteomes" id="UP001189429">
    <property type="component" value="Unassembled WGS sequence"/>
</dbReference>
<feature type="domain" description="Nrap protein" evidence="2">
    <location>
        <begin position="2"/>
        <end position="113"/>
    </location>
</feature>
<dbReference type="Pfam" id="PF17405">
    <property type="entry name" value="Nrap_D4"/>
    <property type="match status" value="1"/>
</dbReference>
<keyword evidence="1" id="KW-0694">RNA-binding</keyword>
<evidence type="ECO:0000313" key="4">
    <source>
        <dbReference type="EMBL" id="CAK0821815.1"/>
    </source>
</evidence>
<keyword evidence="1" id="KW-0539">Nucleus</keyword>
<comment type="subcellular location">
    <subcellularLocation>
        <location evidence="1">Nucleus</location>
        <location evidence="1">Nucleolus</location>
    </subcellularLocation>
</comment>
<dbReference type="PANTHER" id="PTHR17972:SF0">
    <property type="entry name" value="NUCLEOLAR PROTEIN 6"/>
    <property type="match status" value="1"/>
</dbReference>
<dbReference type="PANTHER" id="PTHR17972">
    <property type="entry name" value="NUCLEOLAR RNA-ASSOCIATED PROTEIN"/>
    <property type="match status" value="1"/>
</dbReference>
<comment type="similarity">
    <text evidence="1">Belongs to the NRAP family.</text>
</comment>
<gene>
    <name evidence="4" type="ORF">PCOR1329_LOCUS22978</name>
</gene>
<organism evidence="4 5">
    <name type="scientific">Prorocentrum cordatum</name>
    <dbReference type="NCBI Taxonomy" id="2364126"/>
    <lineage>
        <taxon>Eukaryota</taxon>
        <taxon>Sar</taxon>
        <taxon>Alveolata</taxon>
        <taxon>Dinophyceae</taxon>
        <taxon>Prorocentrales</taxon>
        <taxon>Prorocentraceae</taxon>
        <taxon>Prorocentrum</taxon>
    </lineage>
</organism>